<dbReference type="InterPro" id="IPR013549">
    <property type="entry name" value="DUF1731"/>
</dbReference>
<name>A0A6J6QIF5_9ZZZZ</name>
<protein>
    <submittedName>
        <fullName evidence="3">Unannotated protein</fullName>
    </submittedName>
</protein>
<dbReference type="NCBIfam" id="TIGR01777">
    <property type="entry name" value="yfcH"/>
    <property type="match status" value="1"/>
</dbReference>
<sequence length="289" mass="30657">MKIIVAGGAGYVGRALVGSLVGDGHEVVVLSRRPETVRELPARVAPWDSAFSEVDGAGAVVNLAGVSIGGPLWTRRRKEAILASRVDTTHKLAEAIRAARRPPEVLVSASGIDFAGAAGDTIVDEMTPYGATFLARVCRAWEAAATEAPVRNVQVRTALVVGPAAHAISLMALPFRLFAGGPLGSGKQWFPWVDVDDLVRVYRAAIDDVSLQGPVHAVSPGLLRQRDAAKVFGRVLHRPSVLPAPAFALRALLGEQADLLLHGQRAITVKLDDSLFRVRDLSVSLARAL</sequence>
<dbReference type="PANTHER" id="PTHR11092">
    <property type="entry name" value="SUGAR NUCLEOTIDE EPIMERASE RELATED"/>
    <property type="match status" value="1"/>
</dbReference>
<dbReference type="EMBL" id="CAEZXP010000011">
    <property type="protein sequence ID" value="CAB4710496.1"/>
    <property type="molecule type" value="Genomic_DNA"/>
</dbReference>
<dbReference type="InterPro" id="IPR036291">
    <property type="entry name" value="NAD(P)-bd_dom_sf"/>
</dbReference>
<dbReference type="InterPro" id="IPR001509">
    <property type="entry name" value="Epimerase_deHydtase"/>
</dbReference>
<dbReference type="Pfam" id="PF01370">
    <property type="entry name" value="Epimerase"/>
    <property type="match status" value="1"/>
</dbReference>
<proteinExistence type="predicted"/>
<dbReference type="AlphaFoldDB" id="A0A6J6QIF5"/>
<feature type="domain" description="DUF1731" evidence="2">
    <location>
        <begin position="244"/>
        <end position="274"/>
    </location>
</feature>
<dbReference type="Gene3D" id="3.40.50.720">
    <property type="entry name" value="NAD(P)-binding Rossmann-like Domain"/>
    <property type="match status" value="1"/>
</dbReference>
<reference evidence="3" key="1">
    <citation type="submission" date="2020-05" db="EMBL/GenBank/DDBJ databases">
        <authorList>
            <person name="Chiriac C."/>
            <person name="Salcher M."/>
            <person name="Ghai R."/>
            <person name="Kavagutti S V."/>
        </authorList>
    </citation>
    <scope>NUCLEOTIDE SEQUENCE</scope>
</reference>
<feature type="domain" description="NAD-dependent epimerase/dehydratase" evidence="1">
    <location>
        <begin position="3"/>
        <end position="209"/>
    </location>
</feature>
<evidence type="ECO:0000259" key="2">
    <source>
        <dbReference type="Pfam" id="PF08338"/>
    </source>
</evidence>
<organism evidence="3">
    <name type="scientific">freshwater metagenome</name>
    <dbReference type="NCBI Taxonomy" id="449393"/>
    <lineage>
        <taxon>unclassified sequences</taxon>
        <taxon>metagenomes</taxon>
        <taxon>ecological metagenomes</taxon>
    </lineage>
</organism>
<evidence type="ECO:0000259" key="1">
    <source>
        <dbReference type="Pfam" id="PF01370"/>
    </source>
</evidence>
<dbReference type="InterPro" id="IPR010099">
    <property type="entry name" value="SDR39U1"/>
</dbReference>
<evidence type="ECO:0000313" key="3">
    <source>
        <dbReference type="EMBL" id="CAB4710496.1"/>
    </source>
</evidence>
<dbReference type="Pfam" id="PF08338">
    <property type="entry name" value="DUF1731"/>
    <property type="match status" value="1"/>
</dbReference>
<accession>A0A6J6QIF5</accession>
<gene>
    <name evidence="3" type="ORF">UFOPK2399_01965</name>
</gene>
<dbReference type="SUPFAM" id="SSF51735">
    <property type="entry name" value="NAD(P)-binding Rossmann-fold domains"/>
    <property type="match status" value="1"/>
</dbReference>
<dbReference type="PANTHER" id="PTHR11092:SF0">
    <property type="entry name" value="EPIMERASE FAMILY PROTEIN SDR39U1"/>
    <property type="match status" value="1"/>
</dbReference>